<dbReference type="Gene3D" id="3.40.1090.10">
    <property type="entry name" value="Cytosolic phospholipase A2 catalytic domain"/>
    <property type="match status" value="2"/>
</dbReference>
<reference evidence="4" key="1">
    <citation type="journal article" date="2012" name="J. Microbiol. Biotechnol.">
        <title>Ramlibacter ginsenosidimutans sp. nov., with ginsenoside-converting activity.</title>
        <authorList>
            <person name="Wang L."/>
            <person name="An D.S."/>
            <person name="Kim S.G."/>
            <person name="Jin F.X."/>
            <person name="Kim S.C."/>
            <person name="Lee S.T."/>
            <person name="Im W.T."/>
        </authorList>
    </citation>
    <scope>NUCLEOTIDE SEQUENCE</scope>
    <source>
        <strain evidence="4">KACC 17527</strain>
    </source>
</reference>
<dbReference type="InterPro" id="IPR002641">
    <property type="entry name" value="PNPLA_dom"/>
</dbReference>
<dbReference type="SUPFAM" id="SSF52151">
    <property type="entry name" value="FabD/lysophospholipase-like"/>
    <property type="match status" value="1"/>
</dbReference>
<dbReference type="GO" id="GO:0016787">
    <property type="term" value="F:hydrolase activity"/>
    <property type="evidence" value="ECO:0007669"/>
    <property type="project" value="UniProtKB-UniRule"/>
</dbReference>
<dbReference type="AlphaFoldDB" id="A0A934WQ01"/>
<evidence type="ECO:0000256" key="2">
    <source>
        <dbReference type="PROSITE-ProRule" id="PRU01161"/>
    </source>
</evidence>
<accession>A0A934WQ01</accession>
<feature type="short sequence motif" description="DGA/G" evidence="2">
    <location>
        <begin position="207"/>
        <end position="209"/>
    </location>
</feature>
<proteinExistence type="predicted"/>
<reference evidence="4" key="2">
    <citation type="submission" date="2021-01" db="EMBL/GenBank/DDBJ databases">
        <authorList>
            <person name="Kang M."/>
        </authorList>
    </citation>
    <scope>NUCLEOTIDE SEQUENCE</scope>
    <source>
        <strain evidence="4">KACC 17527</strain>
    </source>
</reference>
<evidence type="ECO:0000256" key="1">
    <source>
        <dbReference type="ARBA" id="ARBA00023098"/>
    </source>
</evidence>
<comment type="caution">
    <text evidence="2">Lacks conserved residue(s) required for the propagation of feature annotation.</text>
</comment>
<dbReference type="EMBL" id="JAEPWM010000011">
    <property type="protein sequence ID" value="MBK6008672.1"/>
    <property type="molecule type" value="Genomic_DNA"/>
</dbReference>
<keyword evidence="2" id="KW-0378">Hydrolase</keyword>
<organism evidence="4 5">
    <name type="scientific">Ramlibacter ginsenosidimutans</name>
    <dbReference type="NCBI Taxonomy" id="502333"/>
    <lineage>
        <taxon>Bacteria</taxon>
        <taxon>Pseudomonadati</taxon>
        <taxon>Pseudomonadota</taxon>
        <taxon>Betaproteobacteria</taxon>
        <taxon>Burkholderiales</taxon>
        <taxon>Comamonadaceae</taxon>
        <taxon>Ramlibacter</taxon>
    </lineage>
</organism>
<dbReference type="Pfam" id="PF01734">
    <property type="entry name" value="Patatin"/>
    <property type="match status" value="1"/>
</dbReference>
<gene>
    <name evidence="4" type="ORF">JJB11_21435</name>
</gene>
<keyword evidence="5" id="KW-1185">Reference proteome</keyword>
<comment type="caution">
    <text evidence="4">The sequence shown here is derived from an EMBL/GenBank/DDBJ whole genome shotgun (WGS) entry which is preliminary data.</text>
</comment>
<dbReference type="RefSeq" id="WP_201176388.1">
    <property type="nucleotide sequence ID" value="NZ_JAEPWM010000011.1"/>
</dbReference>
<evidence type="ECO:0000313" key="4">
    <source>
        <dbReference type="EMBL" id="MBK6008672.1"/>
    </source>
</evidence>
<evidence type="ECO:0000259" key="3">
    <source>
        <dbReference type="PROSITE" id="PS51635"/>
    </source>
</evidence>
<dbReference type="GO" id="GO:0016042">
    <property type="term" value="P:lipid catabolic process"/>
    <property type="evidence" value="ECO:0007669"/>
    <property type="project" value="UniProtKB-UniRule"/>
</dbReference>
<protein>
    <submittedName>
        <fullName evidence="4">Patatin-like phospholipase family protein</fullName>
    </submittedName>
</protein>
<sequence length="307" mass="31896">MSQAQNVHGMRGRALVIGGGGATGNAWALGVVAGLFDAHLDVTKANLIIGTSAGATAAVQLRSELKPIDLLANILAESARPRPDAGALGGLSRASASVDAMELSGRIIRASESLQDMRVRLGAAASEMHAESGGAAQAQWRATVSARLPIHHWPDRALSIVAVDADTGEPVVFDRHSGVELVDAVAASCANGFGLPPYELAGKRYIDGGYRANENADLAAAYSRVLVLSPLGGRSRHALEWGTHLSSQMEILRAGGSRVEAIFPDSGDNGAVGFGMNMTNLSKRPAAAQEGYNQGIALAAQLADFWR</sequence>
<keyword evidence="2" id="KW-0442">Lipid degradation</keyword>
<name>A0A934WQ01_9BURK</name>
<feature type="active site" description="Proton acceptor" evidence="2">
    <location>
        <position position="207"/>
    </location>
</feature>
<feature type="short sequence motif" description="GXSXG" evidence="2">
    <location>
        <begin position="50"/>
        <end position="54"/>
    </location>
</feature>
<feature type="active site" description="Nucleophile" evidence="2">
    <location>
        <position position="52"/>
    </location>
</feature>
<feature type="domain" description="PNPLA" evidence="3">
    <location>
        <begin position="16"/>
        <end position="220"/>
    </location>
</feature>
<evidence type="ECO:0000313" key="5">
    <source>
        <dbReference type="Proteomes" id="UP000630528"/>
    </source>
</evidence>
<dbReference type="Proteomes" id="UP000630528">
    <property type="component" value="Unassembled WGS sequence"/>
</dbReference>
<dbReference type="InterPro" id="IPR016035">
    <property type="entry name" value="Acyl_Trfase/lysoPLipase"/>
</dbReference>
<keyword evidence="1 2" id="KW-0443">Lipid metabolism</keyword>
<dbReference type="PROSITE" id="PS51635">
    <property type="entry name" value="PNPLA"/>
    <property type="match status" value="1"/>
</dbReference>